<accession>A0A4C1X1E4</accession>
<dbReference type="AlphaFoldDB" id="A0A4C1X1E4"/>
<evidence type="ECO:0000313" key="3">
    <source>
        <dbReference type="Proteomes" id="UP000299102"/>
    </source>
</evidence>
<name>A0A4C1X1E4_EUMVA</name>
<comment type="caution">
    <text evidence="2">The sequence shown here is derived from an EMBL/GenBank/DDBJ whole genome shotgun (WGS) entry which is preliminary data.</text>
</comment>
<dbReference type="Proteomes" id="UP000299102">
    <property type="component" value="Unassembled WGS sequence"/>
</dbReference>
<dbReference type="EMBL" id="BGZK01000685">
    <property type="protein sequence ID" value="GBP56137.1"/>
    <property type="molecule type" value="Genomic_DNA"/>
</dbReference>
<organism evidence="2 3">
    <name type="scientific">Eumeta variegata</name>
    <name type="common">Bagworm moth</name>
    <name type="synonym">Eumeta japonica</name>
    <dbReference type="NCBI Taxonomy" id="151549"/>
    <lineage>
        <taxon>Eukaryota</taxon>
        <taxon>Metazoa</taxon>
        <taxon>Ecdysozoa</taxon>
        <taxon>Arthropoda</taxon>
        <taxon>Hexapoda</taxon>
        <taxon>Insecta</taxon>
        <taxon>Pterygota</taxon>
        <taxon>Neoptera</taxon>
        <taxon>Endopterygota</taxon>
        <taxon>Lepidoptera</taxon>
        <taxon>Glossata</taxon>
        <taxon>Ditrysia</taxon>
        <taxon>Tineoidea</taxon>
        <taxon>Psychidae</taxon>
        <taxon>Oiketicinae</taxon>
        <taxon>Eumeta</taxon>
    </lineage>
</organism>
<gene>
    <name evidence="2" type="ORF">EVAR_26108_1</name>
</gene>
<proteinExistence type="predicted"/>
<evidence type="ECO:0000313" key="2">
    <source>
        <dbReference type="EMBL" id="GBP56137.1"/>
    </source>
</evidence>
<keyword evidence="3" id="KW-1185">Reference proteome</keyword>
<reference evidence="2 3" key="1">
    <citation type="journal article" date="2019" name="Commun. Biol.">
        <title>The bagworm genome reveals a unique fibroin gene that provides high tensile strength.</title>
        <authorList>
            <person name="Kono N."/>
            <person name="Nakamura H."/>
            <person name="Ohtoshi R."/>
            <person name="Tomita M."/>
            <person name="Numata K."/>
            <person name="Arakawa K."/>
        </authorList>
    </citation>
    <scope>NUCLEOTIDE SEQUENCE [LARGE SCALE GENOMIC DNA]</scope>
</reference>
<feature type="region of interest" description="Disordered" evidence="1">
    <location>
        <begin position="1"/>
        <end position="24"/>
    </location>
</feature>
<protein>
    <submittedName>
        <fullName evidence="2">Uncharacterized protein</fullName>
    </submittedName>
</protein>
<evidence type="ECO:0000256" key="1">
    <source>
        <dbReference type="SAM" id="MobiDB-lite"/>
    </source>
</evidence>
<sequence length="156" mass="18383">MHERWQYDKIDSGTDDERVPKGTGRDVVGRRELIYARERPRPSITGAFSSVRDPRSPLKDKPFFVQNLRYIEDDVCYIFITSVIEGSSDDCVTYIKIIATLTGRHHFSHNAPFKLCPYGGLFRCYRRREPPEMEWIIESLQDRRRFENAPGERRAR</sequence>